<evidence type="ECO:0000256" key="1">
    <source>
        <dbReference type="SAM" id="MobiDB-lite"/>
    </source>
</evidence>
<reference evidence="2 3" key="1">
    <citation type="submission" date="2015-04" db="EMBL/GenBank/DDBJ databases">
        <title>Diachasmimorpha longicaudata entomopoxvirus genome.</title>
        <authorList>
            <person name="Coffman K.A."/>
            <person name="Burke G.R."/>
        </authorList>
    </citation>
    <scope>NUCLEOTIDE SEQUENCE [LARGE SCALE GENOMIC DNA]</scope>
</reference>
<protein>
    <submittedName>
        <fullName evidence="2">Uncharacterized protein</fullName>
    </submittedName>
</protein>
<name>A0A7R5WUB3_9POXV</name>
<organism evidence="2 3">
    <name type="scientific">Diachasmimorpha longicaudata entomopoxvirus</name>
    <dbReference type="NCBI Taxonomy" id="109981"/>
    <lineage>
        <taxon>Viruses</taxon>
        <taxon>Varidnaviria</taxon>
        <taxon>Bamfordvirae</taxon>
        <taxon>Nucleocytoviricota</taxon>
        <taxon>Pokkesviricetes</taxon>
        <taxon>Chitovirales</taxon>
        <taxon>Poxviridae</taxon>
        <taxon>Entomopoxvirinae</taxon>
        <taxon>Epsilonentomopoxvirus</taxon>
        <taxon>Epsilonentomopoxvirus dlongicaudata</taxon>
        <taxon>Diachasmimorpha entomopoxvirus</taxon>
    </lineage>
</organism>
<dbReference type="EMBL" id="KR095315">
    <property type="protein sequence ID" value="AKS26407.1"/>
    <property type="molecule type" value="Genomic_DNA"/>
</dbReference>
<dbReference type="Proteomes" id="UP000593702">
    <property type="component" value="Segment"/>
</dbReference>
<proteinExistence type="predicted"/>
<feature type="compositionally biased region" description="Low complexity" evidence="1">
    <location>
        <begin position="105"/>
        <end position="117"/>
    </location>
</feature>
<evidence type="ECO:0000313" key="2">
    <source>
        <dbReference type="EMBL" id="AKS26407.1"/>
    </source>
</evidence>
<gene>
    <name evidence="2" type="ORF">DLEV_116</name>
</gene>
<sequence length="499" mass="56735">MAKPPPSSVSFKLLTYNENKEKFDSKGVSITNVGDAETDTDVVTLLILNKNIQRLEEKMADQKTCCAEINKISNELLLKYNDHVASLEKVKKELQEKIDKQCAKTPGSNPPTGSNPPIDSNIPNLSELESKINNYELDIKKIFNQLKDLNKTITDISVTSHSDKPNTAGGSNLTTDQITQINGLITEKCNYDDKITDLQKQTDEKRDNLKKAVEGTIFNTQKLLLANLAQEVYSYPIPNRDHYNNLTRYRVGVKTYEEFQTKARNLKTKILATQNIEESDKLTPELIELRGEFFSGLYSSFIVAGTINKELRIMRNRVRALEGAVHLILSKGPGPQLIQENQQTAMTMTFNCRLNKTLAKLFGKPASTLFYENELPRIYLRNLENFPKEKLENSGIIRLDSVSIMFTEDVVESLIQKDHGITIKFAGRDYFFKEPDFEFQSVGFWKTKPLKPFYLGIHPDTCAVVEYFNAVILKPDVQITDYIKFKIKLDVTVFGQGIF</sequence>
<accession>A0A7R5WUB3</accession>
<feature type="region of interest" description="Disordered" evidence="1">
    <location>
        <begin position="100"/>
        <end position="121"/>
    </location>
</feature>
<evidence type="ECO:0000313" key="3">
    <source>
        <dbReference type="Proteomes" id="UP000593702"/>
    </source>
</evidence>
<keyword evidence="3" id="KW-1185">Reference proteome</keyword>